<sequence length="343" mass="39551">MTEFHLWRDCGLHVDAETVMIHEIVSSDLGNLLQLKTDKVLMSNLCAYITGCLNRSVFTVVLYWHSYSEIIYTLTGLIHCEKIVIECGTDISKSSSLIYDKPKILLLRDKLEPIELKWKCAVKVVTIQKKLSPYVPEIFPILPNHQFVLENEELPIFRDRIAYILKVVVTKIPTDSKKEQHMINKCHELANLQTFAINGNILESFVLTQVCLFKLGAVNMWEEITGNIRTKTQMFSKSFIEHKEFLSSCYLLCSLLNSIYKHRSLLPEMLENNQIVHTVVKKYYSECNEVSYKTLLYATNVIYLFSQNKDISEVLSNIKKHISIDTSASKMDLTRFLEACLGH</sequence>
<gene>
    <name evidence="2" type="primary">U59</name>
</gene>
<accession>A0A191S3U9</accession>
<dbReference type="OrthoDB" id="6311at10239"/>
<name>A0A191S3U9_9BETA</name>
<dbReference type="RefSeq" id="YP_009253966.1">
    <property type="nucleotide sequence ID" value="NC_030200.1"/>
</dbReference>
<keyword evidence="3" id="KW-1185">Reference proteome</keyword>
<evidence type="ECO:0000313" key="2">
    <source>
        <dbReference type="EMBL" id="ANC96564.1"/>
    </source>
</evidence>
<reference evidence="2 3" key="1">
    <citation type="journal article" date="2016" name="J. Virol.">
        <title>Complete Unique Genome Sequence, Expression Profile, and Salivary Gland Tissue Tropism of the Herpesvirus 7 Homolog in Pigtailed Macaques.</title>
        <authorList>
            <person name="Staheli J.P."/>
            <person name="Dyen M.R."/>
            <person name="Basom R."/>
            <person name="Fitzgibbon M."/>
            <person name="Barcy S."/>
        </authorList>
    </citation>
    <scope>NUCLEOTIDE SEQUENCE [LARGE SCALE GENOMIC DNA]</scope>
</reference>
<dbReference type="KEGG" id="vg:27912049"/>
<proteinExistence type="inferred from homology"/>
<comment type="similarity">
    <text evidence="1">Belongs to the herpesviridae U59/UL88 family.</text>
</comment>
<dbReference type="Proteomes" id="UP000202843">
    <property type="component" value="Segment"/>
</dbReference>
<evidence type="ECO:0000313" key="3">
    <source>
        <dbReference type="Proteomes" id="UP000202843"/>
    </source>
</evidence>
<dbReference type="GeneID" id="27912049"/>
<organism evidence="2 3">
    <name type="scientific">macacine betaherpesvirus 9</name>
    <dbReference type="NCBI Taxonomy" id="2560568"/>
    <lineage>
        <taxon>Viruses</taxon>
        <taxon>Duplodnaviria</taxon>
        <taxon>Heunggongvirae</taxon>
        <taxon>Peploviricota</taxon>
        <taxon>Herviviricetes</taxon>
        <taxon>Herpesvirales</taxon>
        <taxon>Orthoherpesviridae</taxon>
        <taxon>Betaherpesvirinae</taxon>
        <taxon>Roseolovirus</taxon>
        <taxon>Roseolovirus macacinebeta9</taxon>
    </lineage>
</organism>
<dbReference type="EMBL" id="KU351741">
    <property type="protein sequence ID" value="ANC96564.1"/>
    <property type="molecule type" value="Genomic_DNA"/>
</dbReference>
<protein>
    <submittedName>
        <fullName evidence="2">Tegument protein UL88</fullName>
    </submittedName>
</protein>
<evidence type="ECO:0000256" key="1">
    <source>
        <dbReference type="ARBA" id="ARBA00007827"/>
    </source>
</evidence>
<dbReference type="Pfam" id="PF04529">
    <property type="entry name" value="Herpes_U59"/>
    <property type="match status" value="1"/>
</dbReference>
<dbReference type="InterPro" id="IPR007616">
    <property type="entry name" value="Herpes_U59/UL88"/>
</dbReference>